<dbReference type="FunFam" id="2.30.42.10:FF:000005">
    <property type="entry name" value="Membrane associated guanylate kinase, WW and PDZ domain containing 1"/>
    <property type="match status" value="1"/>
</dbReference>
<feature type="compositionally biased region" description="Polar residues" evidence="1">
    <location>
        <begin position="406"/>
        <end position="428"/>
    </location>
</feature>
<dbReference type="PROSITE" id="PS50106">
    <property type="entry name" value="PDZ"/>
    <property type="match status" value="2"/>
</dbReference>
<proteinExistence type="predicted"/>
<evidence type="ECO:0000313" key="4">
    <source>
        <dbReference type="Proteomes" id="UP001283361"/>
    </source>
</evidence>
<comment type="caution">
    <text evidence="3">The sequence shown here is derived from an EMBL/GenBank/DDBJ whole genome shotgun (WGS) entry which is preliminary data.</text>
</comment>
<feature type="compositionally biased region" description="Basic and acidic residues" evidence="1">
    <location>
        <begin position="458"/>
        <end position="469"/>
    </location>
</feature>
<reference evidence="3" key="1">
    <citation type="journal article" date="2023" name="G3 (Bethesda)">
        <title>A reference genome for the long-term kleptoplast-retaining sea slug Elysia crispata morphotype clarki.</title>
        <authorList>
            <person name="Eastman K.E."/>
            <person name="Pendleton A.L."/>
            <person name="Shaikh M.A."/>
            <person name="Suttiyut T."/>
            <person name="Ogas R."/>
            <person name="Tomko P."/>
            <person name="Gavelis G."/>
            <person name="Widhalm J.R."/>
            <person name="Wisecaver J.H."/>
        </authorList>
    </citation>
    <scope>NUCLEOTIDE SEQUENCE</scope>
    <source>
        <strain evidence="3">ECLA1</strain>
    </source>
</reference>
<dbReference type="EMBL" id="JAWDGP010000740">
    <property type="protein sequence ID" value="KAK3797838.1"/>
    <property type="molecule type" value="Genomic_DNA"/>
</dbReference>
<dbReference type="AlphaFoldDB" id="A0AAE1B1H4"/>
<sequence length="490" mass="53744">MEILRRKVCEDVTNTFPRQKKPSDSGAKRSASENNMNGQLYGPGRPFFTKHPEELKGEFTRAALVKSVRGLGFTIVGGNYRDTQFLQIKNVVENGPAYLSGKLRTGDVIVRVNNTCVLGYTHQDVVRLFQSIAPGETVQLETCRGYPLPFDPDDPNTEIVTTVAVTLPQDTGTSNTPTSSNNMDGHLHHHNNFNGNNRPGLKPLPDLARSVGNNGGILGHHHHHNNGLNSTSSLSPSNSQEENSLMISGQDGGGGNIPDLVSLSISSSRPPEVFTIPIVKGPMGFGFTIADSPYGQRVKQILDQARCKNLAEGDLLLQINHISVRDLPHQQTVLVLKECQQDQETVVVVQRGGIPPPGKSKKGMKMSRSFDDRQQQLDGSGPVSPGAYFFDSQDQNSNELHLDDSFASSNYTTGTLDEPSLSGNTLSQVEEEEEEEEEEEDGKSACSFWPGSTWHGALESEKGGLRRQQEEEDEECAFYLRESFVVWLVA</sequence>
<feature type="domain" description="PDZ" evidence="2">
    <location>
        <begin position="275"/>
        <end position="351"/>
    </location>
</feature>
<organism evidence="3 4">
    <name type="scientific">Elysia crispata</name>
    <name type="common">lettuce slug</name>
    <dbReference type="NCBI Taxonomy" id="231223"/>
    <lineage>
        <taxon>Eukaryota</taxon>
        <taxon>Metazoa</taxon>
        <taxon>Spiralia</taxon>
        <taxon>Lophotrochozoa</taxon>
        <taxon>Mollusca</taxon>
        <taxon>Gastropoda</taxon>
        <taxon>Heterobranchia</taxon>
        <taxon>Euthyneura</taxon>
        <taxon>Panpulmonata</taxon>
        <taxon>Sacoglossa</taxon>
        <taxon>Placobranchoidea</taxon>
        <taxon>Plakobranchidae</taxon>
        <taxon>Elysia</taxon>
    </lineage>
</organism>
<dbReference type="Pfam" id="PF00595">
    <property type="entry name" value="PDZ"/>
    <property type="match status" value="1"/>
</dbReference>
<evidence type="ECO:0000259" key="2">
    <source>
        <dbReference type="PROSITE" id="PS50106"/>
    </source>
</evidence>
<feature type="region of interest" description="Disordered" evidence="1">
    <location>
        <begin position="209"/>
        <end position="254"/>
    </location>
</feature>
<feature type="compositionally biased region" description="Basic and acidic residues" evidence="1">
    <location>
        <begin position="21"/>
        <end position="31"/>
    </location>
</feature>
<feature type="compositionally biased region" description="Acidic residues" evidence="1">
    <location>
        <begin position="429"/>
        <end position="441"/>
    </location>
</feature>
<dbReference type="PANTHER" id="PTHR10316">
    <property type="entry name" value="MEMBRANE ASSOCIATED GUANYLATE KINASE-RELATED"/>
    <property type="match status" value="1"/>
</dbReference>
<name>A0AAE1B1H4_9GAST</name>
<dbReference type="InterPro" id="IPR036034">
    <property type="entry name" value="PDZ_sf"/>
</dbReference>
<feature type="region of interest" description="Disordered" evidence="1">
    <location>
        <begin position="351"/>
        <end position="472"/>
    </location>
</feature>
<feature type="compositionally biased region" description="Low complexity" evidence="1">
    <location>
        <begin position="226"/>
        <end position="239"/>
    </location>
</feature>
<feature type="domain" description="PDZ" evidence="2">
    <location>
        <begin position="61"/>
        <end position="144"/>
    </location>
</feature>
<dbReference type="Gene3D" id="2.30.42.10">
    <property type="match status" value="2"/>
</dbReference>
<dbReference type="Proteomes" id="UP001283361">
    <property type="component" value="Unassembled WGS sequence"/>
</dbReference>
<accession>A0AAE1B1H4</accession>
<keyword evidence="4" id="KW-1185">Reference proteome</keyword>
<feature type="region of interest" description="Disordered" evidence="1">
    <location>
        <begin position="13"/>
        <end position="43"/>
    </location>
</feature>
<dbReference type="SMART" id="SM00228">
    <property type="entry name" value="PDZ"/>
    <property type="match status" value="2"/>
</dbReference>
<evidence type="ECO:0000256" key="1">
    <source>
        <dbReference type="SAM" id="MobiDB-lite"/>
    </source>
</evidence>
<dbReference type="GO" id="GO:0005737">
    <property type="term" value="C:cytoplasm"/>
    <property type="evidence" value="ECO:0007669"/>
    <property type="project" value="TreeGrafter"/>
</dbReference>
<dbReference type="InterPro" id="IPR001478">
    <property type="entry name" value="PDZ"/>
</dbReference>
<dbReference type="PANTHER" id="PTHR10316:SF40">
    <property type="entry name" value="LD27118P"/>
    <property type="match status" value="1"/>
</dbReference>
<evidence type="ECO:0000313" key="3">
    <source>
        <dbReference type="EMBL" id="KAK3797838.1"/>
    </source>
</evidence>
<dbReference type="CDD" id="cd06732">
    <property type="entry name" value="PDZ2_MAGI-1_3-like"/>
    <property type="match status" value="1"/>
</dbReference>
<protein>
    <recommendedName>
        <fullName evidence="2">PDZ domain-containing protein</fullName>
    </recommendedName>
</protein>
<dbReference type="CDD" id="cd06731">
    <property type="entry name" value="PDZ1_MAGI-1_3-like"/>
    <property type="match status" value="1"/>
</dbReference>
<gene>
    <name evidence="3" type="ORF">RRG08_052437</name>
</gene>
<dbReference type="SUPFAM" id="SSF50156">
    <property type="entry name" value="PDZ domain-like"/>
    <property type="match status" value="2"/>
</dbReference>
<dbReference type="GO" id="GO:0007165">
    <property type="term" value="P:signal transduction"/>
    <property type="evidence" value="ECO:0007669"/>
    <property type="project" value="TreeGrafter"/>
</dbReference>